<keyword evidence="3" id="KW-1185">Reference proteome</keyword>
<gene>
    <name evidence="2" type="ORF">Kalk_06445</name>
</gene>
<dbReference type="Gene3D" id="3.30.70.1070">
    <property type="entry name" value="Sporulation related repeat"/>
    <property type="match status" value="1"/>
</dbReference>
<dbReference type="Proteomes" id="UP000235116">
    <property type="component" value="Chromosome"/>
</dbReference>
<reference evidence="3" key="1">
    <citation type="submission" date="2017-08" db="EMBL/GenBank/DDBJ databases">
        <title>Direct submision.</title>
        <authorList>
            <person name="Kim S.-J."/>
            <person name="Rhee S.-K."/>
        </authorList>
    </citation>
    <scope>NUCLEOTIDE SEQUENCE [LARGE SCALE GENOMIC DNA]</scope>
    <source>
        <strain evidence="3">GI5</strain>
    </source>
</reference>
<evidence type="ECO:0000313" key="2">
    <source>
        <dbReference type="EMBL" id="AUM12079.1"/>
    </source>
</evidence>
<proteinExistence type="predicted"/>
<organism evidence="2 3">
    <name type="scientific">Ketobacter alkanivorans</name>
    <dbReference type="NCBI Taxonomy" id="1917421"/>
    <lineage>
        <taxon>Bacteria</taxon>
        <taxon>Pseudomonadati</taxon>
        <taxon>Pseudomonadota</taxon>
        <taxon>Gammaproteobacteria</taxon>
        <taxon>Pseudomonadales</taxon>
        <taxon>Ketobacteraceae</taxon>
        <taxon>Ketobacter</taxon>
    </lineage>
</organism>
<evidence type="ECO:0000313" key="3">
    <source>
        <dbReference type="Proteomes" id="UP000235116"/>
    </source>
</evidence>
<dbReference type="Pfam" id="PF05036">
    <property type="entry name" value="SPOR"/>
    <property type="match status" value="1"/>
</dbReference>
<dbReference type="KEGG" id="kak:Kalk_06445"/>
<dbReference type="GO" id="GO:0042834">
    <property type="term" value="F:peptidoglycan binding"/>
    <property type="evidence" value="ECO:0007669"/>
    <property type="project" value="InterPro"/>
</dbReference>
<feature type="domain" description="SPOR" evidence="1">
    <location>
        <begin position="86"/>
        <end position="156"/>
    </location>
</feature>
<accession>A0A2K9LI98</accession>
<protein>
    <recommendedName>
        <fullName evidence="1">SPOR domain-containing protein</fullName>
    </recommendedName>
</protein>
<dbReference type="EMBL" id="CP022684">
    <property type="protein sequence ID" value="AUM12079.1"/>
    <property type="molecule type" value="Genomic_DNA"/>
</dbReference>
<dbReference type="InterPro" id="IPR007730">
    <property type="entry name" value="SPOR-like_dom"/>
</dbReference>
<dbReference type="SUPFAM" id="SSF110997">
    <property type="entry name" value="Sporulation related repeat"/>
    <property type="match status" value="1"/>
</dbReference>
<dbReference type="InterPro" id="IPR036680">
    <property type="entry name" value="SPOR-like_sf"/>
</dbReference>
<sequence length="243" mass="26615">MRWIVLTLLISNVAYFAWELVRGSDYAPAEASASVLPPLKGKALVLLTERLPDTASSAPPPAPVVVVPPTPVHREVDSVKAKKEAMCVSVGPYEAESDGEILVKNLKVEGFTSKVEALELSRDVQYWVLMPPAQSRKEAMAVLRNLQAKRIDSYLVSTGELKNAISLGLFNKEQSAKGVLASVREAGFAAELRQKERIQNEYWVRIPPEQPLENLQKTLETLVVSGGSVKISNASCEMFALTQ</sequence>
<evidence type="ECO:0000259" key="1">
    <source>
        <dbReference type="Pfam" id="PF05036"/>
    </source>
</evidence>
<name>A0A2K9LI98_9GAMM</name>
<dbReference type="AlphaFoldDB" id="A0A2K9LI98"/>